<evidence type="ECO:0000256" key="13">
    <source>
        <dbReference type="SAM" id="MobiDB-lite"/>
    </source>
</evidence>
<dbReference type="GO" id="GO:0006506">
    <property type="term" value="P:GPI anchor biosynthetic process"/>
    <property type="evidence" value="ECO:0007669"/>
    <property type="project" value="UniProtKB-UniPathway"/>
</dbReference>
<dbReference type="EMBL" id="LT853694">
    <property type="protein sequence ID" value="SMQ48622.1"/>
    <property type="molecule type" value="Genomic_DNA"/>
</dbReference>
<feature type="region of interest" description="Disordered" evidence="13">
    <location>
        <begin position="371"/>
        <end position="391"/>
    </location>
</feature>
<dbReference type="Pfam" id="PF04188">
    <property type="entry name" value="Mannosyl_trans2"/>
    <property type="match status" value="1"/>
</dbReference>
<feature type="transmembrane region" description="Helical" evidence="12">
    <location>
        <begin position="460"/>
        <end position="482"/>
    </location>
</feature>
<dbReference type="InterPro" id="IPR007315">
    <property type="entry name" value="PIG-V/Gpi18"/>
</dbReference>
<dbReference type="PANTHER" id="PTHR12468">
    <property type="entry name" value="GPI MANNOSYLTRANSFERASE 2"/>
    <property type="match status" value="1"/>
</dbReference>
<feature type="transmembrane region" description="Helical" evidence="12">
    <location>
        <begin position="224"/>
        <end position="241"/>
    </location>
</feature>
<feature type="transmembrane region" description="Helical" evidence="12">
    <location>
        <begin position="403"/>
        <end position="422"/>
    </location>
</feature>
<dbReference type="GO" id="GO:0004376">
    <property type="term" value="F:GPI mannosyltransferase activity"/>
    <property type="evidence" value="ECO:0007669"/>
    <property type="project" value="InterPro"/>
</dbReference>
<comment type="pathway">
    <text evidence="2 12">Glycolipid biosynthesis; glycosylphosphatidylinositol-anchor biosynthesis.</text>
</comment>
<comment type="subcellular location">
    <subcellularLocation>
        <location evidence="1 12">Endoplasmic reticulum membrane</location>
        <topology evidence="1 12">Multi-pass membrane protein</topology>
    </subcellularLocation>
</comment>
<dbReference type="GO" id="GO:0005789">
    <property type="term" value="C:endoplasmic reticulum membrane"/>
    <property type="evidence" value="ECO:0007669"/>
    <property type="project" value="UniProtKB-SubCell"/>
</dbReference>
<evidence type="ECO:0000256" key="1">
    <source>
        <dbReference type="ARBA" id="ARBA00004477"/>
    </source>
</evidence>
<feature type="transmembrane region" description="Helical" evidence="12">
    <location>
        <begin position="344"/>
        <end position="365"/>
    </location>
</feature>
<feature type="transmembrane region" description="Helical" evidence="12">
    <location>
        <begin position="428"/>
        <end position="448"/>
    </location>
</feature>
<dbReference type="EC" id="2.4.1.-" evidence="12"/>
<feature type="transmembrane region" description="Helical" evidence="12">
    <location>
        <begin position="196"/>
        <end position="212"/>
    </location>
</feature>
<evidence type="ECO:0000256" key="2">
    <source>
        <dbReference type="ARBA" id="ARBA00004687"/>
    </source>
</evidence>
<keyword evidence="7 12" id="KW-0808">Transferase</keyword>
<keyword evidence="8 12" id="KW-0812">Transmembrane</keyword>
<evidence type="ECO:0000256" key="8">
    <source>
        <dbReference type="ARBA" id="ARBA00022692"/>
    </source>
</evidence>
<accession>A0A1X7RMH8</accession>
<feature type="transmembrane region" description="Helical" evidence="12">
    <location>
        <begin position="247"/>
        <end position="265"/>
    </location>
</feature>
<dbReference type="UniPathway" id="UPA00196"/>
<evidence type="ECO:0000256" key="4">
    <source>
        <dbReference type="ARBA" id="ARBA00013795"/>
    </source>
</evidence>
<keyword evidence="15" id="KW-1185">Reference proteome</keyword>
<evidence type="ECO:0000313" key="14">
    <source>
        <dbReference type="EMBL" id="SMQ48622.1"/>
    </source>
</evidence>
<dbReference type="PANTHER" id="PTHR12468:SF2">
    <property type="entry name" value="GPI MANNOSYLTRANSFERASE 2"/>
    <property type="match status" value="1"/>
</dbReference>
<comment type="function">
    <text evidence="12">Mannosyltransferase involved in glycosylphosphatidylinositol-anchor biosynthesis.</text>
</comment>
<evidence type="ECO:0000256" key="3">
    <source>
        <dbReference type="ARBA" id="ARBA00008698"/>
    </source>
</evidence>
<sequence length="486" mass="52874">MAQSAEQSTRTPSKVADDAPTSRARLVTYFLIWKVALLLVACASPGPGYDTSTQLFFAQNNAEPSASSPGLLAQVLQHVAIKLTRWDAIYFTSASINGLVYEQQWAFSPTFARITSLLAGAFPSSLCTSTTCHALSAILISHVSHLLAVLVLHSLVLSIRPFTSNPGRAHRIAFTTACLHILSLGGLFLSSAYGESTFAFLNFSGMLAYALASPTNNTKTGITSILYILLSGTFFALATLIRSNGLFSGLILLWDALTLSTSLLSSPSSYLTRISQLATTILSGTLIALAYTLPQYFAYLEFCSKVPPTELRPWCTNTLPSIYSFVQSHYWNVGLFRYWTLSNLPLFLLASPMLLLLTATALTCCEDPYSASSTTEARNQPDPFRTPDAEDSRDRYKSLMRRFAAPQLLLVALAITTFHVQIVNRIASGYPVVYLMVAIVMEGGGGAGEERMGWLGRKRVVEWVVRVGTVYAVVQGGLYASFMPPA</sequence>
<gene>
    <name evidence="14" type="ORF">ZT3D7_G3772</name>
</gene>
<dbReference type="GO" id="GO:0000009">
    <property type="term" value="F:alpha-1,6-mannosyltransferase activity"/>
    <property type="evidence" value="ECO:0007669"/>
    <property type="project" value="InterPro"/>
</dbReference>
<organism evidence="14 15">
    <name type="scientific">Zymoseptoria tritici (strain ST99CH_3D7)</name>
    <dbReference type="NCBI Taxonomy" id="1276538"/>
    <lineage>
        <taxon>Eukaryota</taxon>
        <taxon>Fungi</taxon>
        <taxon>Dikarya</taxon>
        <taxon>Ascomycota</taxon>
        <taxon>Pezizomycotina</taxon>
        <taxon>Dothideomycetes</taxon>
        <taxon>Dothideomycetidae</taxon>
        <taxon>Mycosphaerellales</taxon>
        <taxon>Mycosphaerellaceae</taxon>
        <taxon>Zymoseptoria</taxon>
    </lineage>
</organism>
<dbReference type="GO" id="GO:0031501">
    <property type="term" value="C:mannosyltransferase complex"/>
    <property type="evidence" value="ECO:0007669"/>
    <property type="project" value="TreeGrafter"/>
</dbReference>
<evidence type="ECO:0000256" key="11">
    <source>
        <dbReference type="ARBA" id="ARBA00023136"/>
    </source>
</evidence>
<evidence type="ECO:0000313" key="15">
    <source>
        <dbReference type="Proteomes" id="UP000215127"/>
    </source>
</evidence>
<evidence type="ECO:0000256" key="9">
    <source>
        <dbReference type="ARBA" id="ARBA00022824"/>
    </source>
</evidence>
<protein>
    <recommendedName>
        <fullName evidence="4 12">GPI mannosyltransferase 2</fullName>
        <ecNumber evidence="12">2.4.1.-</ecNumber>
    </recommendedName>
</protein>
<dbReference type="Proteomes" id="UP000215127">
    <property type="component" value="Chromosome 3"/>
</dbReference>
<keyword evidence="5 12" id="KW-0337">GPI-anchor biosynthesis</keyword>
<comment type="similarity">
    <text evidence="3 12">Belongs to the PIGV family.</text>
</comment>
<reference evidence="14 15" key="1">
    <citation type="submission" date="2016-06" db="EMBL/GenBank/DDBJ databases">
        <authorList>
            <person name="Kjaerup R.B."/>
            <person name="Dalgaard T.S."/>
            <person name="Juul-Madsen H.R."/>
        </authorList>
    </citation>
    <scope>NUCLEOTIDE SEQUENCE [LARGE SCALE GENOMIC DNA]</scope>
</reference>
<evidence type="ECO:0000256" key="12">
    <source>
        <dbReference type="RuleBase" id="RU363112"/>
    </source>
</evidence>
<dbReference type="STRING" id="1276538.A0A1X7RMH8"/>
<feature type="transmembrane region" description="Helical" evidence="12">
    <location>
        <begin position="277"/>
        <end position="297"/>
    </location>
</feature>
<name>A0A1X7RMH8_ZYMT9</name>
<feature type="transmembrane region" description="Helical" evidence="12">
    <location>
        <begin position="134"/>
        <end position="159"/>
    </location>
</feature>
<evidence type="ECO:0000256" key="7">
    <source>
        <dbReference type="ARBA" id="ARBA00022679"/>
    </source>
</evidence>
<evidence type="ECO:0000256" key="6">
    <source>
        <dbReference type="ARBA" id="ARBA00022676"/>
    </source>
</evidence>
<dbReference type="AlphaFoldDB" id="A0A1X7RMH8"/>
<keyword evidence="11 12" id="KW-0472">Membrane</keyword>
<proteinExistence type="inferred from homology"/>
<evidence type="ECO:0000256" key="5">
    <source>
        <dbReference type="ARBA" id="ARBA00022502"/>
    </source>
</evidence>
<keyword evidence="6 12" id="KW-0328">Glycosyltransferase</keyword>
<evidence type="ECO:0000256" key="10">
    <source>
        <dbReference type="ARBA" id="ARBA00022989"/>
    </source>
</evidence>
<feature type="transmembrane region" description="Helical" evidence="12">
    <location>
        <begin position="171"/>
        <end position="190"/>
    </location>
</feature>
<keyword evidence="9 12" id="KW-0256">Endoplasmic reticulum</keyword>
<keyword evidence="10 12" id="KW-1133">Transmembrane helix</keyword>